<feature type="compositionally biased region" description="Basic and acidic residues" evidence="1">
    <location>
        <begin position="45"/>
        <end position="67"/>
    </location>
</feature>
<sequence>MEMEKGHTSIRRGVSWSPGSIEETSPGNPKHSWDGMQCIMGDNRIQQRTDEPENKSDEECQSVREGAKGGPCQESDHRCSAHSPFKLQLQRCAAFQPAQAKGQRLYTRKLWRGVSG</sequence>
<name>A0ABD2FTT6_PAGBO</name>
<evidence type="ECO:0000256" key="1">
    <source>
        <dbReference type="SAM" id="MobiDB-lite"/>
    </source>
</evidence>
<comment type="caution">
    <text evidence="2">The sequence shown here is derived from an EMBL/GenBank/DDBJ whole genome shotgun (WGS) entry which is preliminary data.</text>
</comment>
<reference evidence="2 3" key="2">
    <citation type="journal article" date="2024" name="G3 (Bethesda)">
        <title>The genome of the cryopelagic Antarctic bald notothen, Trematomus borchgrevinki.</title>
        <authorList>
            <person name="Rayamajhi N."/>
            <person name="Rivera-Colon A.G."/>
            <person name="Minhas B.F."/>
            <person name="Cheng C.C."/>
            <person name="Catchen J.M."/>
        </authorList>
    </citation>
    <scope>NUCLEOTIDE SEQUENCE [LARGE SCALE GENOMIC DNA]</scope>
    <source>
        <strain evidence="2">AGRC-2024</strain>
    </source>
</reference>
<proteinExistence type="predicted"/>
<dbReference type="AlphaFoldDB" id="A0ABD2FTT6"/>
<evidence type="ECO:0000313" key="3">
    <source>
        <dbReference type="Proteomes" id="UP001619887"/>
    </source>
</evidence>
<keyword evidence="3" id="KW-1185">Reference proteome</keyword>
<evidence type="ECO:0000313" key="2">
    <source>
        <dbReference type="EMBL" id="KAL3045096.1"/>
    </source>
</evidence>
<protein>
    <submittedName>
        <fullName evidence="2">Uncharacterized protein</fullName>
    </submittedName>
</protein>
<gene>
    <name evidence="2" type="ORF">OYC64_013367</name>
</gene>
<organism evidence="2 3">
    <name type="scientific">Pagothenia borchgrevinki</name>
    <name type="common">Bald rockcod</name>
    <name type="synonym">Trematomus borchgrevinki</name>
    <dbReference type="NCBI Taxonomy" id="8213"/>
    <lineage>
        <taxon>Eukaryota</taxon>
        <taxon>Metazoa</taxon>
        <taxon>Chordata</taxon>
        <taxon>Craniata</taxon>
        <taxon>Vertebrata</taxon>
        <taxon>Euteleostomi</taxon>
        <taxon>Actinopterygii</taxon>
        <taxon>Neopterygii</taxon>
        <taxon>Teleostei</taxon>
        <taxon>Neoteleostei</taxon>
        <taxon>Acanthomorphata</taxon>
        <taxon>Eupercaria</taxon>
        <taxon>Perciformes</taxon>
        <taxon>Notothenioidei</taxon>
        <taxon>Nototheniidae</taxon>
        <taxon>Pagothenia</taxon>
    </lineage>
</organism>
<dbReference type="Proteomes" id="UP001619887">
    <property type="component" value="Unassembled WGS sequence"/>
</dbReference>
<reference evidence="2 3" key="1">
    <citation type="journal article" date="2022" name="G3 (Bethesda)">
        <title>Evaluating Illumina-, Nanopore-, and PacBio-based genome assembly strategies with the bald notothen, Trematomus borchgrevinki.</title>
        <authorList>
            <person name="Rayamajhi N."/>
            <person name="Cheng C.C."/>
            <person name="Catchen J.M."/>
        </authorList>
    </citation>
    <scope>NUCLEOTIDE SEQUENCE [LARGE SCALE GENOMIC DNA]</scope>
    <source>
        <strain evidence="2">AGRC-2024</strain>
    </source>
</reference>
<dbReference type="EMBL" id="JBIYXZ010002087">
    <property type="protein sequence ID" value="KAL3045096.1"/>
    <property type="molecule type" value="Genomic_DNA"/>
</dbReference>
<accession>A0ABD2FTT6</accession>
<feature type="region of interest" description="Disordered" evidence="1">
    <location>
        <begin position="1"/>
        <end position="76"/>
    </location>
</feature>